<dbReference type="OrthoDB" id="2304312at2759"/>
<keyword evidence="2" id="KW-1185">Reference proteome</keyword>
<gene>
    <name evidence="1" type="ORF">KI688_004148</name>
</gene>
<accession>A0A9P7XQB7</accession>
<organism evidence="1 2">
    <name type="scientific">Linnemannia hyalina</name>
    <dbReference type="NCBI Taxonomy" id="64524"/>
    <lineage>
        <taxon>Eukaryota</taxon>
        <taxon>Fungi</taxon>
        <taxon>Fungi incertae sedis</taxon>
        <taxon>Mucoromycota</taxon>
        <taxon>Mortierellomycotina</taxon>
        <taxon>Mortierellomycetes</taxon>
        <taxon>Mortierellales</taxon>
        <taxon>Mortierellaceae</taxon>
        <taxon>Linnemannia</taxon>
    </lineage>
</organism>
<evidence type="ECO:0000313" key="1">
    <source>
        <dbReference type="EMBL" id="KAG9064034.1"/>
    </source>
</evidence>
<proteinExistence type="predicted"/>
<comment type="caution">
    <text evidence="1">The sequence shown here is derived from an EMBL/GenBank/DDBJ whole genome shotgun (WGS) entry which is preliminary data.</text>
</comment>
<dbReference type="AlphaFoldDB" id="A0A9P7XQB7"/>
<name>A0A9P7XQB7_9FUNG</name>
<reference evidence="1" key="1">
    <citation type="submission" date="2021-06" db="EMBL/GenBank/DDBJ databases">
        <title>Genome Sequence of Mortierella hyaline Strain SCG-10, a Cold-Adapted, Nitrate-Reducing Fungus Isolated from Soil in Minnesota, USA.</title>
        <authorList>
            <person name="Aldossari N."/>
        </authorList>
    </citation>
    <scope>NUCLEOTIDE SEQUENCE</scope>
    <source>
        <strain evidence="1">SCG-10</strain>
    </source>
</reference>
<sequence>MPTTSATSMQKIHPLGSFDSLIDDDDDEISIVLDTVSILRTDHKPTILNEVELPTELDPTDDVSDVFPKTPPKKTIHVIIRRPPSIHAPVPVPLHARSSTPLLDDSRRGTLLSGDLHSDIKKITDKFFAPGSDVAKFLDAFVGGQGALPTTTGPILGLPSARRRGFGHPPETLSFI</sequence>
<dbReference type="Proteomes" id="UP000707451">
    <property type="component" value="Unassembled WGS sequence"/>
</dbReference>
<dbReference type="EMBL" id="JAHRHY010000015">
    <property type="protein sequence ID" value="KAG9064034.1"/>
    <property type="molecule type" value="Genomic_DNA"/>
</dbReference>
<evidence type="ECO:0000313" key="2">
    <source>
        <dbReference type="Proteomes" id="UP000707451"/>
    </source>
</evidence>
<protein>
    <submittedName>
        <fullName evidence="1">Uncharacterized protein</fullName>
    </submittedName>
</protein>